<name>A0A8V0YW26_CHICK</name>
<evidence type="ECO:0000256" key="4">
    <source>
        <dbReference type="ARBA" id="ARBA00022900"/>
    </source>
</evidence>
<dbReference type="PANTHER" id="PTHR21312">
    <property type="entry name" value="SERINE PROTEASE INHIBITOR"/>
    <property type="match status" value="1"/>
</dbReference>
<evidence type="ECO:0000313" key="9">
    <source>
        <dbReference type="Proteomes" id="UP000000539"/>
    </source>
</evidence>
<reference evidence="8" key="1">
    <citation type="submission" date="2020-11" db="EMBL/GenBank/DDBJ databases">
        <title>Gallus gallus (Chicken) genome, bGalGal1, GRCg7b, maternal haplotype autosomes + Z &amp; W.</title>
        <authorList>
            <person name="Warren W."/>
            <person name="Formenti G."/>
            <person name="Fedrigo O."/>
            <person name="Haase B."/>
            <person name="Mountcastle J."/>
            <person name="Balacco J."/>
            <person name="Tracey A."/>
            <person name="Schneider V."/>
            <person name="Okimoto R."/>
            <person name="Cheng H."/>
            <person name="Hawken R."/>
            <person name="Howe K."/>
            <person name="Jarvis E.D."/>
        </authorList>
    </citation>
    <scope>NUCLEOTIDE SEQUENCE [LARGE SCALE GENOMIC DNA]</scope>
    <source>
        <strain evidence="8">Broiler</strain>
    </source>
</reference>
<dbReference type="GO" id="GO:0005615">
    <property type="term" value="C:extracellular space"/>
    <property type="evidence" value="ECO:0007669"/>
    <property type="project" value="UniProtKB-ARBA"/>
</dbReference>
<sequence length="100" mass="10610">MKTSAVFLLLFLAVSFTQGNAEPDGAADQGTEAACGNYDIRKGCTKNFDPVCGTDSVLYGNECLLCVQNISSPMRSREQAQPKQGTAAGVCLQKLTQTKS</sequence>
<reference evidence="8" key="3">
    <citation type="submission" date="2025-09" db="UniProtKB">
        <authorList>
            <consortium name="Ensembl"/>
        </authorList>
    </citation>
    <scope>IDENTIFICATION</scope>
    <source>
        <strain evidence="8">broiler</strain>
    </source>
</reference>
<evidence type="ECO:0000313" key="8">
    <source>
        <dbReference type="Ensembl" id="ENSGALP00010020483.1"/>
    </source>
</evidence>
<evidence type="ECO:0000256" key="6">
    <source>
        <dbReference type="SAM" id="SignalP"/>
    </source>
</evidence>
<dbReference type="InterPro" id="IPR036058">
    <property type="entry name" value="Kazal_dom_sf"/>
</dbReference>
<keyword evidence="4" id="KW-0722">Serine protease inhibitor</keyword>
<keyword evidence="5" id="KW-1015">Disulfide bond</keyword>
<dbReference type="Proteomes" id="UP000000539">
    <property type="component" value="Chromosome 13"/>
</dbReference>
<dbReference type="GeneTree" id="ENSGT00930000151769"/>
<feature type="signal peptide" evidence="6">
    <location>
        <begin position="1"/>
        <end position="21"/>
    </location>
</feature>
<evidence type="ECO:0000259" key="7">
    <source>
        <dbReference type="PROSITE" id="PS51465"/>
    </source>
</evidence>
<dbReference type="SMART" id="SM00280">
    <property type="entry name" value="KAZAL"/>
    <property type="match status" value="1"/>
</dbReference>
<keyword evidence="3" id="KW-0646">Protease inhibitor</keyword>
<organism evidence="8 9">
    <name type="scientific">Gallus gallus</name>
    <name type="common">Chicken</name>
    <dbReference type="NCBI Taxonomy" id="9031"/>
    <lineage>
        <taxon>Eukaryota</taxon>
        <taxon>Metazoa</taxon>
        <taxon>Chordata</taxon>
        <taxon>Craniata</taxon>
        <taxon>Vertebrata</taxon>
        <taxon>Euteleostomi</taxon>
        <taxon>Archelosauria</taxon>
        <taxon>Archosauria</taxon>
        <taxon>Dinosauria</taxon>
        <taxon>Saurischia</taxon>
        <taxon>Theropoda</taxon>
        <taxon>Coelurosauria</taxon>
        <taxon>Aves</taxon>
        <taxon>Neognathae</taxon>
        <taxon>Galloanserae</taxon>
        <taxon>Galliformes</taxon>
        <taxon>Phasianidae</taxon>
        <taxon>Phasianinae</taxon>
        <taxon>Gallus</taxon>
    </lineage>
</organism>
<dbReference type="OrthoDB" id="126772at2759"/>
<dbReference type="InterPro" id="IPR002350">
    <property type="entry name" value="Kazal_dom"/>
</dbReference>
<feature type="domain" description="Kazal-like" evidence="7">
    <location>
        <begin position="29"/>
        <end position="89"/>
    </location>
</feature>
<keyword evidence="2" id="KW-0964">Secreted</keyword>
<dbReference type="FunCoup" id="A0A8V0YW26">
    <property type="interactions" value="32"/>
</dbReference>
<comment type="subcellular location">
    <subcellularLocation>
        <location evidence="1">Secreted</location>
    </subcellularLocation>
</comment>
<keyword evidence="9" id="KW-1185">Reference proteome</keyword>
<dbReference type="Pfam" id="PF00050">
    <property type="entry name" value="Kazal_1"/>
    <property type="match status" value="1"/>
</dbReference>
<evidence type="ECO:0000256" key="3">
    <source>
        <dbReference type="ARBA" id="ARBA00022690"/>
    </source>
</evidence>
<dbReference type="AlphaFoldDB" id="A0A8V0YW26"/>
<dbReference type="PROSITE" id="PS51465">
    <property type="entry name" value="KAZAL_2"/>
    <property type="match status" value="1"/>
</dbReference>
<accession>A0A8V0YW26</accession>
<gene>
    <name evidence="8" type="primary">LOC101749216</name>
</gene>
<dbReference type="Ensembl" id="ENSGALT00010035093.1">
    <property type="protein sequence ID" value="ENSGALP00010020483.1"/>
    <property type="gene ID" value="ENSGALG00010014619.1"/>
</dbReference>
<evidence type="ECO:0000256" key="2">
    <source>
        <dbReference type="ARBA" id="ARBA00022525"/>
    </source>
</evidence>
<reference evidence="8" key="2">
    <citation type="submission" date="2025-08" db="UniProtKB">
        <authorList>
            <consortium name="Ensembl"/>
        </authorList>
    </citation>
    <scope>IDENTIFICATION</scope>
    <source>
        <strain evidence="8">broiler</strain>
    </source>
</reference>
<keyword evidence="6" id="KW-0732">Signal</keyword>
<dbReference type="GO" id="GO:0004867">
    <property type="term" value="F:serine-type endopeptidase inhibitor activity"/>
    <property type="evidence" value="ECO:0007669"/>
    <property type="project" value="UniProtKB-KW"/>
</dbReference>
<dbReference type="Gene3D" id="3.30.60.30">
    <property type="match status" value="1"/>
</dbReference>
<protein>
    <recommendedName>
        <fullName evidence="7">Kazal-like domain-containing protein</fullName>
    </recommendedName>
</protein>
<dbReference type="PANTHER" id="PTHR21312:SF28">
    <property type="entry name" value="OVOINHIBITOR-RELATED"/>
    <property type="match status" value="1"/>
</dbReference>
<evidence type="ECO:0000256" key="1">
    <source>
        <dbReference type="ARBA" id="ARBA00004613"/>
    </source>
</evidence>
<dbReference type="SUPFAM" id="SSF100895">
    <property type="entry name" value="Kazal-type serine protease inhibitors"/>
    <property type="match status" value="1"/>
</dbReference>
<proteinExistence type="predicted"/>
<feature type="chain" id="PRO_5036482215" description="Kazal-like domain-containing protein" evidence="6">
    <location>
        <begin position="22"/>
        <end position="100"/>
    </location>
</feature>
<dbReference type="PROSITE" id="PS00282">
    <property type="entry name" value="KAZAL_1"/>
    <property type="match status" value="1"/>
</dbReference>
<evidence type="ECO:0000256" key="5">
    <source>
        <dbReference type="ARBA" id="ARBA00023157"/>
    </source>
</evidence>